<feature type="transmembrane region" description="Helical" evidence="1">
    <location>
        <begin position="269"/>
        <end position="288"/>
    </location>
</feature>
<dbReference type="EMBL" id="BOQN01000082">
    <property type="protein sequence ID" value="GIM94441.1"/>
    <property type="molecule type" value="Genomic_DNA"/>
</dbReference>
<dbReference type="Proteomes" id="UP000677082">
    <property type="component" value="Unassembled WGS sequence"/>
</dbReference>
<gene>
    <name evidence="2" type="ORF">Ato02nite_062340</name>
</gene>
<dbReference type="Pfam" id="PF13687">
    <property type="entry name" value="DUF4153"/>
    <property type="match status" value="1"/>
</dbReference>
<feature type="transmembrane region" description="Helical" evidence="1">
    <location>
        <begin position="12"/>
        <end position="37"/>
    </location>
</feature>
<feature type="transmembrane region" description="Helical" evidence="1">
    <location>
        <begin position="78"/>
        <end position="97"/>
    </location>
</feature>
<feature type="transmembrane region" description="Helical" evidence="1">
    <location>
        <begin position="182"/>
        <end position="204"/>
    </location>
</feature>
<proteinExistence type="predicted"/>
<evidence type="ECO:0008006" key="4">
    <source>
        <dbReference type="Google" id="ProtNLM"/>
    </source>
</evidence>
<evidence type="ECO:0000256" key="1">
    <source>
        <dbReference type="SAM" id="Phobius"/>
    </source>
</evidence>
<feature type="transmembrane region" description="Helical" evidence="1">
    <location>
        <begin position="338"/>
        <end position="358"/>
    </location>
</feature>
<feature type="transmembrane region" description="Helical" evidence="1">
    <location>
        <begin position="141"/>
        <end position="162"/>
    </location>
</feature>
<dbReference type="RefSeq" id="WP_246607618.1">
    <property type="nucleotide sequence ID" value="NZ_BOQN01000082.1"/>
</dbReference>
<keyword evidence="1" id="KW-0812">Transmembrane</keyword>
<feature type="transmembrane region" description="Helical" evidence="1">
    <location>
        <begin position="365"/>
        <end position="384"/>
    </location>
</feature>
<dbReference type="AlphaFoldDB" id="A0A919TGE8"/>
<accession>A0A919TGE8</accession>
<reference evidence="2 3" key="1">
    <citation type="submission" date="2021-03" db="EMBL/GenBank/DDBJ databases">
        <title>Whole genome shotgun sequence of Actinoplanes toevensis NBRC 105298.</title>
        <authorList>
            <person name="Komaki H."/>
            <person name="Tamura T."/>
        </authorList>
    </citation>
    <scope>NUCLEOTIDE SEQUENCE [LARGE SCALE GENOMIC DNA]</scope>
    <source>
        <strain evidence="2 3">NBRC 105298</strain>
    </source>
</reference>
<comment type="caution">
    <text evidence="2">The sequence shown here is derived from an EMBL/GenBank/DDBJ whole genome shotgun (WGS) entry which is preliminary data.</text>
</comment>
<name>A0A919TGE8_9ACTN</name>
<feature type="transmembrane region" description="Helical" evidence="1">
    <location>
        <begin position="300"/>
        <end position="318"/>
    </location>
</feature>
<evidence type="ECO:0000313" key="2">
    <source>
        <dbReference type="EMBL" id="GIM94441.1"/>
    </source>
</evidence>
<protein>
    <recommendedName>
        <fullName evidence="4">DUF4173 domain-containing protein</fullName>
    </recommendedName>
</protein>
<organism evidence="2 3">
    <name type="scientific">Paractinoplanes toevensis</name>
    <dbReference type="NCBI Taxonomy" id="571911"/>
    <lineage>
        <taxon>Bacteria</taxon>
        <taxon>Bacillati</taxon>
        <taxon>Actinomycetota</taxon>
        <taxon>Actinomycetes</taxon>
        <taxon>Micromonosporales</taxon>
        <taxon>Micromonosporaceae</taxon>
        <taxon>Paractinoplanes</taxon>
    </lineage>
</organism>
<dbReference type="InterPro" id="IPR025291">
    <property type="entry name" value="DUF4153"/>
</dbReference>
<evidence type="ECO:0000313" key="3">
    <source>
        <dbReference type="Proteomes" id="UP000677082"/>
    </source>
</evidence>
<keyword evidence="1" id="KW-1133">Transmembrane helix</keyword>
<feature type="transmembrane region" description="Helical" evidence="1">
    <location>
        <begin position="225"/>
        <end position="249"/>
    </location>
</feature>
<keyword evidence="3" id="KW-1185">Reference proteome</keyword>
<keyword evidence="1" id="KW-0472">Membrane</keyword>
<sequence length="469" mass="49485">MIAAISLPLDRAGVGWLVTAVAGTVALMVSAIVPARPLPTTPEPLVKRPAAKPRPDRYGWAAATVALLAVGTFRSAGWLFALCLVMATLTGALALAGGGSMRAIAAGFTMPPIAAFRSVRWLGTGAARLRGRAEAAANVRVAATVAVSIALLTVFGALFASADAAFSEALSHLAPAVSAPTVVRWVFVFVVAGLALGGAAFLRAAPPDLTGLDGTEGRKVARFEWAVPLGLLVLLFACFVAVQLAVLFGGNRHVLETDGLTYAQYARGGFWQLSFVTALTLVVLAGAARWAPREKPADRLLLRIVLGTLAGLTLIIVGSALHRMNLYADTYGLTRLRLLVACCEAWFGLVLVLVLVAGLRIRAPWLPRVAIAAGVLALLGLAAANPDRLIAEHNIEQARTVDVRYLGTLSPDAVPGLADLDPARRDCLLAEFANQLRSNPDDWRGWNLGRDEARKIIVRDLSSWPTLCP</sequence>